<geneLocation type="plasmid" evidence="1 2">
    <name>pK204-1-B</name>
</geneLocation>
<evidence type="ECO:0000313" key="1">
    <source>
        <dbReference type="EMBL" id="WCG23728.1"/>
    </source>
</evidence>
<dbReference type="Pfam" id="PF21983">
    <property type="entry name" value="NikA-like"/>
    <property type="match status" value="1"/>
</dbReference>
<reference evidence="1" key="1">
    <citation type="submission" date="2023-01" db="EMBL/GenBank/DDBJ databases">
        <title>Oxazolidinone resistance genes in florfenicol resistant enterococci from beef cattle and veal calves at slaughter.</title>
        <authorList>
            <person name="Biggel M."/>
        </authorList>
    </citation>
    <scope>NUCLEOTIDE SEQUENCE</scope>
    <source>
        <strain evidence="1">K204-1</strain>
        <plasmid evidence="1">pK204-1-B</plasmid>
    </source>
</reference>
<accession>A0AAE9XGP5</accession>
<protein>
    <submittedName>
        <fullName evidence="1">Uncharacterized protein</fullName>
    </submittedName>
</protein>
<sequence>MKKRKDSLKISVTTEEKEAMKKKAKDLGFGSVSAFLLDASETYFRLNVDMSVYRKLTREVNYIGKNINALVRRINTDQLITDLDIYMLEKKLDDIYSLIKKEYRRLGRLAFNFTSDKLTEDDTIRMIEAFQKNNLEVPKKVLLEEVYENIHGSFALIIDMIQTSKYQDELIEEYVWDFIHSSAIDNLSDDDLIRLSDKLFKYYEKLRLKAIDLDYHFTDEDWFNLLEIIDEFEEDI</sequence>
<proteinExistence type="predicted"/>
<dbReference type="Proteomes" id="UP001179600">
    <property type="component" value="Plasmid pK204-1-B"/>
</dbReference>
<dbReference type="InterPro" id="IPR053842">
    <property type="entry name" value="NikA-like"/>
</dbReference>
<organism evidence="1 2">
    <name type="scientific">Vagococcus lutrae</name>
    <dbReference type="NCBI Taxonomy" id="81947"/>
    <lineage>
        <taxon>Bacteria</taxon>
        <taxon>Bacillati</taxon>
        <taxon>Bacillota</taxon>
        <taxon>Bacilli</taxon>
        <taxon>Lactobacillales</taxon>
        <taxon>Enterococcaceae</taxon>
        <taxon>Vagococcus</taxon>
    </lineage>
</organism>
<gene>
    <name evidence="1" type="ORF">PML95_10175</name>
</gene>
<keyword evidence="1" id="KW-0614">Plasmid</keyword>
<dbReference type="RefSeq" id="WP_231415395.1">
    <property type="nucleotide sequence ID" value="NZ_CP097018.1"/>
</dbReference>
<dbReference type="EMBL" id="CP116509">
    <property type="protein sequence ID" value="WCG23728.1"/>
    <property type="molecule type" value="Genomic_DNA"/>
</dbReference>
<dbReference type="AlphaFoldDB" id="A0AAE9XGP5"/>
<name>A0AAE9XGP5_9ENTE</name>
<dbReference type="GeneID" id="72386095"/>
<evidence type="ECO:0000313" key="2">
    <source>
        <dbReference type="Proteomes" id="UP001179600"/>
    </source>
</evidence>